<evidence type="ECO:0000256" key="1">
    <source>
        <dbReference type="SAM" id="MobiDB-lite"/>
    </source>
</evidence>
<comment type="caution">
    <text evidence="2">The sequence shown here is derived from an EMBL/GenBank/DDBJ whole genome shotgun (WGS) entry which is preliminary data.</text>
</comment>
<sequence length="355" mass="36991">MYAITIASSARIVRVSPGDKDLSKAQAIKQADLGVGDRVLVRLAPDSSTAPFMAISVIDIPKAQILLKQQQEREEWQQHGVGGLVKSVDPASGLVVITSGAGTTQKEITLKTSTATVLRRYAADSINYEHAALAPIDAIHAGDQLRALVSQGSTGTVMEAKEIVSGSFRNIAGTISSINVSAMTITLKDLATKKNFTIHVSPTTQMRRLPEDQARLIAESTKPPAARPNGAVASPPGAAPHGWPGQGGATPEEARQARANQGSAALENAGHIWPGAHATAGVDPQQFIRSAPTVHLNNLKKGDAVMLVATAGESDVIAITLLAGVEPLLQSNASTQNMLLANWSMSSGGDDSSAQ</sequence>
<accession>E6QM94</accession>
<evidence type="ECO:0000313" key="2">
    <source>
        <dbReference type="EMBL" id="CBI08365.1"/>
    </source>
</evidence>
<proteinExistence type="predicted"/>
<gene>
    <name evidence="2" type="ORF">CARN6_1823</name>
</gene>
<feature type="region of interest" description="Disordered" evidence="1">
    <location>
        <begin position="220"/>
        <end position="263"/>
    </location>
</feature>
<reference evidence="2" key="1">
    <citation type="submission" date="2009-10" db="EMBL/GenBank/DDBJ databases">
        <title>Diversity of trophic interactions inside an arsenic-rich microbial ecosystem.</title>
        <authorList>
            <person name="Bertin P.N."/>
            <person name="Heinrich-Salmeron A."/>
            <person name="Pelletier E."/>
            <person name="Goulhen-Chollet F."/>
            <person name="Arsene-Ploetze F."/>
            <person name="Gallien S."/>
            <person name="Calteau A."/>
            <person name="Vallenet D."/>
            <person name="Casiot C."/>
            <person name="Chane-Woon-Ming B."/>
            <person name="Giloteaux L."/>
            <person name="Barakat M."/>
            <person name="Bonnefoy V."/>
            <person name="Bruneel O."/>
            <person name="Chandler M."/>
            <person name="Cleiss J."/>
            <person name="Duran R."/>
            <person name="Elbaz-Poulichet F."/>
            <person name="Fonknechten N."/>
            <person name="Lauga B."/>
            <person name="Mornico D."/>
            <person name="Ortet P."/>
            <person name="Schaeffer C."/>
            <person name="Siguier P."/>
            <person name="Alexander Thil Smith A."/>
            <person name="Van Dorsselaer A."/>
            <person name="Weissenbach J."/>
            <person name="Medigue C."/>
            <person name="Le Paslier D."/>
        </authorList>
    </citation>
    <scope>NUCLEOTIDE SEQUENCE</scope>
</reference>
<name>E6QM94_9ZZZZ</name>
<organism evidence="2">
    <name type="scientific">mine drainage metagenome</name>
    <dbReference type="NCBI Taxonomy" id="410659"/>
    <lineage>
        <taxon>unclassified sequences</taxon>
        <taxon>metagenomes</taxon>
        <taxon>ecological metagenomes</taxon>
    </lineage>
</organism>
<dbReference type="EMBL" id="CABQ01000210">
    <property type="protein sequence ID" value="CBI08365.1"/>
    <property type="molecule type" value="Genomic_DNA"/>
</dbReference>
<dbReference type="AlphaFoldDB" id="E6QM94"/>
<protein>
    <submittedName>
        <fullName evidence="2">Uncharacterized protein</fullName>
    </submittedName>
</protein>